<comment type="caution">
    <text evidence="2">The sequence shown here is derived from an EMBL/GenBank/DDBJ whole genome shotgun (WGS) entry which is preliminary data.</text>
</comment>
<dbReference type="EMBL" id="NHYD01002895">
    <property type="protein sequence ID" value="PPQ84325.1"/>
    <property type="molecule type" value="Genomic_DNA"/>
</dbReference>
<organism evidence="2 3">
    <name type="scientific">Psilocybe cyanescens</name>
    <dbReference type="NCBI Taxonomy" id="93625"/>
    <lineage>
        <taxon>Eukaryota</taxon>
        <taxon>Fungi</taxon>
        <taxon>Dikarya</taxon>
        <taxon>Basidiomycota</taxon>
        <taxon>Agaricomycotina</taxon>
        <taxon>Agaricomycetes</taxon>
        <taxon>Agaricomycetidae</taxon>
        <taxon>Agaricales</taxon>
        <taxon>Agaricineae</taxon>
        <taxon>Strophariaceae</taxon>
        <taxon>Psilocybe</taxon>
    </lineage>
</organism>
<gene>
    <name evidence="2" type="ORF">CVT25_011599</name>
</gene>
<evidence type="ECO:0000256" key="1">
    <source>
        <dbReference type="SAM" id="MobiDB-lite"/>
    </source>
</evidence>
<keyword evidence="3" id="KW-1185">Reference proteome</keyword>
<proteinExistence type="predicted"/>
<dbReference type="Proteomes" id="UP000283269">
    <property type="component" value="Unassembled WGS sequence"/>
</dbReference>
<dbReference type="InParanoid" id="A0A409X0L7"/>
<reference evidence="2 3" key="1">
    <citation type="journal article" date="2018" name="Evol. Lett.">
        <title>Horizontal gene cluster transfer increased hallucinogenic mushroom diversity.</title>
        <authorList>
            <person name="Reynolds H.T."/>
            <person name="Vijayakumar V."/>
            <person name="Gluck-Thaler E."/>
            <person name="Korotkin H.B."/>
            <person name="Matheny P.B."/>
            <person name="Slot J.C."/>
        </authorList>
    </citation>
    <scope>NUCLEOTIDE SEQUENCE [LARGE SCALE GENOMIC DNA]</scope>
    <source>
        <strain evidence="2 3">2631</strain>
    </source>
</reference>
<dbReference type="AlphaFoldDB" id="A0A409X0L7"/>
<evidence type="ECO:0000313" key="3">
    <source>
        <dbReference type="Proteomes" id="UP000283269"/>
    </source>
</evidence>
<sequence>MPGLNGGLPTEGLEDMLESRPSFNRDEDDDFLLVENNATFAATPKPGTPEMVSAPLPVLPYGMGYFIRSA</sequence>
<evidence type="ECO:0000313" key="2">
    <source>
        <dbReference type="EMBL" id="PPQ84325.1"/>
    </source>
</evidence>
<feature type="region of interest" description="Disordered" evidence="1">
    <location>
        <begin position="1"/>
        <end position="26"/>
    </location>
</feature>
<name>A0A409X0L7_PSICY</name>
<accession>A0A409X0L7</accession>
<protein>
    <submittedName>
        <fullName evidence="2">Uncharacterized protein</fullName>
    </submittedName>
</protein>